<accession>A0A9E7CSQ7</accession>
<keyword evidence="10" id="KW-1185">Reference proteome</keyword>
<keyword evidence="6" id="KW-0731">Sigma factor</keyword>
<dbReference type="PANTHER" id="PTHR32248:SF4">
    <property type="entry name" value="RNA POLYMERASE SIGMA-54 FACTOR"/>
    <property type="match status" value="1"/>
</dbReference>
<dbReference type="PANTHER" id="PTHR32248">
    <property type="entry name" value="RNA POLYMERASE SIGMA-54 FACTOR"/>
    <property type="match status" value="1"/>
</dbReference>
<dbReference type="Pfam" id="PF04552">
    <property type="entry name" value="Sigma54_DBD"/>
    <property type="match status" value="1"/>
</dbReference>
<comment type="similarity">
    <text evidence="1">Belongs to the sigma-54 factor family.</text>
</comment>
<dbReference type="PRINTS" id="PR00045">
    <property type="entry name" value="SIGMA54FCT"/>
</dbReference>
<keyword evidence="3" id="KW-0808">Transferase</keyword>
<dbReference type="GO" id="GO:0006352">
    <property type="term" value="P:DNA-templated transcription initiation"/>
    <property type="evidence" value="ECO:0007669"/>
    <property type="project" value="InterPro"/>
</dbReference>
<evidence type="ECO:0000256" key="3">
    <source>
        <dbReference type="ARBA" id="ARBA00022679"/>
    </source>
</evidence>
<dbReference type="Pfam" id="PF04963">
    <property type="entry name" value="Sigma54_CBD"/>
    <property type="match status" value="1"/>
</dbReference>
<dbReference type="GO" id="GO:0016779">
    <property type="term" value="F:nucleotidyltransferase activity"/>
    <property type="evidence" value="ECO:0007669"/>
    <property type="project" value="UniProtKB-KW"/>
</dbReference>
<dbReference type="GO" id="GO:0016987">
    <property type="term" value="F:sigma factor activity"/>
    <property type="evidence" value="ECO:0007669"/>
    <property type="project" value="UniProtKB-KW"/>
</dbReference>
<evidence type="ECO:0000313" key="10">
    <source>
        <dbReference type="Proteomes" id="UP000829401"/>
    </source>
</evidence>
<dbReference type="InterPro" id="IPR007046">
    <property type="entry name" value="RNA_pol_sigma_54_core-bd"/>
</dbReference>
<keyword evidence="8" id="KW-0804">Transcription</keyword>
<evidence type="ECO:0000256" key="1">
    <source>
        <dbReference type="ARBA" id="ARBA00008798"/>
    </source>
</evidence>
<dbReference type="OrthoDB" id="9814402at2"/>
<dbReference type="RefSeq" id="WP_021294879.1">
    <property type="nucleotide sequence ID" value="NZ_AURB01000021.1"/>
</dbReference>
<dbReference type="PROSITE" id="PS00717">
    <property type="entry name" value="SIGMA54_1"/>
    <property type="match status" value="1"/>
</dbReference>
<evidence type="ECO:0000256" key="5">
    <source>
        <dbReference type="ARBA" id="ARBA00023015"/>
    </source>
</evidence>
<dbReference type="KEGG" id="aaco:K1I37_05875"/>
<dbReference type="AlphaFoldDB" id="T0CKC7"/>
<gene>
    <name evidence="9" type="primary">rpoN</name>
    <name evidence="9" type="ORF">K1I37_05875</name>
</gene>
<keyword evidence="4" id="KW-0548">Nucleotidyltransferase</keyword>
<evidence type="ECO:0000256" key="7">
    <source>
        <dbReference type="ARBA" id="ARBA00023125"/>
    </source>
</evidence>
<reference evidence="10" key="1">
    <citation type="journal article" date="2022" name="G3 (Bethesda)">
        <title>Unveiling the complete genome sequence of Alicyclobacillus acidoterrestris DSM 3922T, a taint-producing strain.</title>
        <authorList>
            <person name="Leonardo I.C."/>
            <person name="Barreto Crespo M.T."/>
            <person name="Gaspar F.B."/>
        </authorList>
    </citation>
    <scope>NUCLEOTIDE SEQUENCE [LARGE SCALE GENOMIC DNA]</scope>
    <source>
        <strain evidence="10">DSM 3922</strain>
    </source>
</reference>
<dbReference type="PIRSF" id="PIRSF000774">
    <property type="entry name" value="RpoN"/>
    <property type="match status" value="1"/>
</dbReference>
<evidence type="ECO:0000256" key="8">
    <source>
        <dbReference type="ARBA" id="ARBA00023163"/>
    </source>
</evidence>
<dbReference type="PROSITE" id="PS00718">
    <property type="entry name" value="SIGMA54_2"/>
    <property type="match status" value="1"/>
</dbReference>
<accession>T0CKC7</accession>
<protein>
    <submittedName>
        <fullName evidence="9">RNA polymerase factor sigma-54</fullName>
    </submittedName>
</protein>
<dbReference type="InterPro" id="IPR038709">
    <property type="entry name" value="RpoN_core-bd_sf"/>
</dbReference>
<evidence type="ECO:0000256" key="4">
    <source>
        <dbReference type="ARBA" id="ARBA00022695"/>
    </source>
</evidence>
<organism evidence="9 10">
    <name type="scientific">Alicyclobacillus acidoterrestris (strain ATCC 49025 / DSM 3922 / CIP 106132 / NCIMB 13137 / GD3B)</name>
    <dbReference type="NCBI Taxonomy" id="1356854"/>
    <lineage>
        <taxon>Bacteria</taxon>
        <taxon>Bacillati</taxon>
        <taxon>Bacillota</taxon>
        <taxon>Bacilli</taxon>
        <taxon>Bacillales</taxon>
        <taxon>Alicyclobacillaceae</taxon>
        <taxon>Alicyclobacillus</taxon>
    </lineage>
</organism>
<evidence type="ECO:0000256" key="6">
    <source>
        <dbReference type="ARBA" id="ARBA00023082"/>
    </source>
</evidence>
<dbReference type="eggNOG" id="COG1508">
    <property type="taxonomic scope" value="Bacteria"/>
</dbReference>
<dbReference type="Gene3D" id="1.10.10.1330">
    <property type="entry name" value="RNA polymerase sigma-54 factor, core-binding domain"/>
    <property type="match status" value="1"/>
</dbReference>
<dbReference type="STRING" id="1356854.N007_18875"/>
<name>T0CKC7_ALIAG</name>
<dbReference type="PROSITE" id="PS50044">
    <property type="entry name" value="SIGMA54_3"/>
    <property type="match status" value="1"/>
</dbReference>
<dbReference type="Pfam" id="PF00309">
    <property type="entry name" value="Sigma54_AID"/>
    <property type="match status" value="1"/>
</dbReference>
<dbReference type="GO" id="GO:0000428">
    <property type="term" value="C:DNA-directed RNA polymerase complex"/>
    <property type="evidence" value="ECO:0007669"/>
    <property type="project" value="UniProtKB-KW"/>
</dbReference>
<dbReference type="EMBL" id="CP080467">
    <property type="protein sequence ID" value="UNO50020.1"/>
    <property type="molecule type" value="Genomic_DNA"/>
</dbReference>
<dbReference type="InterPro" id="IPR007634">
    <property type="entry name" value="RNA_pol_sigma_54_DNA-bd"/>
</dbReference>
<keyword evidence="2" id="KW-0240">DNA-directed RNA polymerase</keyword>
<evidence type="ECO:0000256" key="2">
    <source>
        <dbReference type="ARBA" id="ARBA00022478"/>
    </source>
</evidence>
<dbReference type="NCBIfam" id="TIGR02395">
    <property type="entry name" value="rpoN_sigma"/>
    <property type="match status" value="1"/>
</dbReference>
<dbReference type="Proteomes" id="UP000829401">
    <property type="component" value="Chromosome"/>
</dbReference>
<keyword evidence="5" id="KW-0805">Transcription regulation</keyword>
<dbReference type="GO" id="GO:0003677">
    <property type="term" value="F:DNA binding"/>
    <property type="evidence" value="ECO:0007669"/>
    <property type="project" value="UniProtKB-KW"/>
</dbReference>
<sequence>MQVDYGLVQEQTQRLVMTAQMKQALDTLQWTTEELDAFMQEAMLENPLLEYESPYKMGELPWSSVVGARKQRGSTENSSLSSFDQRIKSTQSREEKLTEQIRMMQLPEVIRRICLFLIGLLDEYGYLRESEEELQGLCHASLHQVRRAIQALQCVEPLGIGARDLRECLRLQLELVPASRRALVATIIENHLEDVARGRLVAIVKGLKSSPEAIQQAVDDLRNLNPRPGLTLDDTPPQYIVPEVVVRRVGDVYQVYDVATARGRVFVNRNYQKLMGDKHHPEVQQFLRRQVESIEWITQCLERRMETLLKVAQAIVDIQSSFFECGPRALKPLTLRQVAERVELHESTVSRAVRGKYMDTPQGVLEFKYFFTAEIRGDDSAVSAQAVKFAIQSLIASEQPDSPLSDADIAQAMKAQGISVSRRTVAKYREQLHIPTSLRRKRISLEM</sequence>
<dbReference type="InterPro" id="IPR000394">
    <property type="entry name" value="RNA_pol_sigma_54"/>
</dbReference>
<dbReference type="Gene3D" id="1.10.10.60">
    <property type="entry name" value="Homeodomain-like"/>
    <property type="match status" value="1"/>
</dbReference>
<keyword evidence="7" id="KW-0238">DNA-binding</keyword>
<evidence type="ECO:0000313" key="9">
    <source>
        <dbReference type="EMBL" id="UNO50020.1"/>
    </source>
</evidence>
<proteinExistence type="inferred from homology"/>
<dbReference type="GO" id="GO:0001216">
    <property type="term" value="F:DNA-binding transcription activator activity"/>
    <property type="evidence" value="ECO:0007669"/>
    <property type="project" value="InterPro"/>
</dbReference>